<sequence>MDILAVACALVATALYCNTLQAGFVYDDRRAILTNPDLLSSTPWYRLLENDFWGTPLKDSGSHGSYRPLCVATFRLNHLLGNLDPWGYHLVNVVLHAACTILVVRVARKVLPGRNNLGHAITGFLFAVHPIHSEAVAGIVGRADLLACFLTLTAFLAYSTYCDQSRSPFLLLLALISSTLATLAKETGISSLALCLLWELCRGEPNRKVNCGWWTRGRSLGILSGTLALLVVGRLRIAGSRPEFASADNPTARHPSRLTRGLTFLYLPAASARMLLCPSTLSFDWSMDAVPRITSLLDSRNLESACLYTALAGAAFWVAKGLRRGVKESGSTSSIQVQIYQRNVPTRCPVCSGRRTGSCHTDGCRAANNNNNGPIGDCHCVKRAMNVSCGTYGFSNSNVSNQKRIAATSFAISLGFLVLPFLPASNLFFYVGFVIAERILYLPSVGACLIVGAAISATYKIARKHGSRTRGRAVLLATATLIGLMSAKTLLRNTDWFDEESLYKSALNINPPKAYGNLGSVLSAQGRVAEAEEAFTQALRYRPNMADVHYNLGILQQDRKNYEEAILSYQRAIHFRPSLAQAYVNLGAALLSVGRDTEAAAVLRAGASLDGSGLKDKRTHEAARVQALLQLGALYADKGRLQRALSAYREALHALPDHYPPQGVYNLLGETLSRLQQYAEAERWFQASLASQPDHVPAHITYGKLLARNSSRILEAERWFLRARRLAPDDPSVHHHYGIFLTSQGRLAEAAEEQLRAAELSRSDYELSVAAASALRQADRRDEAETWYKHAANLRPHEARSHTNLGAILHLNGKYKQAAAAYREALRLQPGDATTITNLHKLAALLA</sequence>
<feature type="repeat" description="TPR" evidence="16">
    <location>
        <begin position="625"/>
        <end position="658"/>
    </location>
</feature>
<keyword evidence="20" id="KW-1185">Reference proteome</keyword>
<dbReference type="EC" id="2.4.1.109" evidence="6"/>
<dbReference type="PANTHER" id="PTHR44216">
    <property type="entry name" value="PROTEIN O-MANNOSYL-TRANSFERASE TMTC2"/>
    <property type="match status" value="1"/>
</dbReference>
<organism evidence="20 21">
    <name type="scientific">Polistes dominula</name>
    <name type="common">European paper wasp</name>
    <name type="synonym">Vespa dominula</name>
    <dbReference type="NCBI Taxonomy" id="743375"/>
    <lineage>
        <taxon>Eukaryota</taxon>
        <taxon>Metazoa</taxon>
        <taxon>Ecdysozoa</taxon>
        <taxon>Arthropoda</taxon>
        <taxon>Hexapoda</taxon>
        <taxon>Insecta</taxon>
        <taxon>Pterygota</taxon>
        <taxon>Neoptera</taxon>
        <taxon>Endopterygota</taxon>
        <taxon>Hymenoptera</taxon>
        <taxon>Apocrita</taxon>
        <taxon>Aculeata</taxon>
        <taxon>Vespoidea</taxon>
        <taxon>Vespidae</taxon>
        <taxon>Polistinae</taxon>
        <taxon>Polistini</taxon>
        <taxon>Polistes</taxon>
    </lineage>
</organism>
<keyword evidence="12 17" id="KW-1133">Transmembrane helix</keyword>
<comment type="function">
    <text evidence="1">Transfers mannosyl residues to the hydroxyl group of serine or threonine residues.</text>
</comment>
<keyword evidence="7" id="KW-0808">Transferase</keyword>
<evidence type="ECO:0000256" key="8">
    <source>
        <dbReference type="ARBA" id="ARBA00022692"/>
    </source>
</evidence>
<evidence type="ECO:0000256" key="3">
    <source>
        <dbReference type="ARBA" id="ARBA00004240"/>
    </source>
</evidence>
<dbReference type="InterPro" id="IPR011990">
    <property type="entry name" value="TPR-like_helical_dom_sf"/>
</dbReference>
<protein>
    <recommendedName>
        <fullName evidence="6">dolichyl-phosphate-mannose--protein mannosyltransferase</fullName>
        <ecNumber evidence="6">2.4.1.109</ecNumber>
    </recommendedName>
</protein>
<comment type="similarity">
    <text evidence="5">Belongs to the TMTC family.</text>
</comment>
<name>A0ABM1HWU1_POLDO</name>
<evidence type="ECO:0000256" key="1">
    <source>
        <dbReference type="ARBA" id="ARBA00003582"/>
    </source>
</evidence>
<keyword evidence="11" id="KW-0256">Endoplasmic reticulum</keyword>
<feature type="repeat" description="TPR" evidence="16">
    <location>
        <begin position="799"/>
        <end position="832"/>
    </location>
</feature>
<evidence type="ECO:0000256" key="14">
    <source>
        <dbReference type="ARBA" id="ARBA00045085"/>
    </source>
</evidence>
<keyword evidence="13 17" id="KW-0472">Membrane</keyword>
<dbReference type="Pfam" id="PF13432">
    <property type="entry name" value="TPR_16"/>
    <property type="match status" value="2"/>
</dbReference>
<feature type="domain" description="DUF1736" evidence="19">
    <location>
        <begin position="239"/>
        <end position="311"/>
    </location>
</feature>
<evidence type="ECO:0000256" key="9">
    <source>
        <dbReference type="ARBA" id="ARBA00022737"/>
    </source>
</evidence>
<feature type="repeat" description="TPR" evidence="16">
    <location>
        <begin position="546"/>
        <end position="579"/>
    </location>
</feature>
<comment type="subcellular location">
    <subcellularLocation>
        <location evidence="3">Endoplasmic reticulum</location>
    </subcellularLocation>
    <subcellularLocation>
        <location evidence="2">Membrane</location>
        <topology evidence="2">Multi-pass membrane protein</topology>
    </subcellularLocation>
</comment>
<feature type="chain" id="PRO_5046573717" description="dolichyl-phosphate-mannose--protein mannosyltransferase" evidence="18">
    <location>
        <begin position="23"/>
        <end position="847"/>
    </location>
</feature>
<dbReference type="SMART" id="SM00028">
    <property type="entry name" value="TPR"/>
    <property type="match status" value="7"/>
</dbReference>
<feature type="repeat" description="TPR" evidence="16">
    <location>
        <begin position="662"/>
        <end position="695"/>
    </location>
</feature>
<accession>A0ABM1HWU1</accession>
<evidence type="ECO:0000256" key="16">
    <source>
        <dbReference type="PROSITE-ProRule" id="PRU00339"/>
    </source>
</evidence>
<dbReference type="PROSITE" id="PS50005">
    <property type="entry name" value="TPR"/>
    <property type="match status" value="5"/>
</dbReference>
<keyword evidence="9" id="KW-0677">Repeat</keyword>
<keyword evidence="10 16" id="KW-0802">TPR repeat</keyword>
<evidence type="ECO:0000313" key="21">
    <source>
        <dbReference type="RefSeq" id="XP_015172428.1"/>
    </source>
</evidence>
<evidence type="ECO:0000256" key="17">
    <source>
        <dbReference type="SAM" id="Phobius"/>
    </source>
</evidence>
<evidence type="ECO:0000256" key="6">
    <source>
        <dbReference type="ARBA" id="ARBA00012839"/>
    </source>
</evidence>
<dbReference type="InterPro" id="IPR019734">
    <property type="entry name" value="TPR_rpt"/>
</dbReference>
<dbReference type="Pfam" id="PF08409">
    <property type="entry name" value="TMTC_DUF1736"/>
    <property type="match status" value="1"/>
</dbReference>
<evidence type="ECO:0000256" key="13">
    <source>
        <dbReference type="ARBA" id="ARBA00023136"/>
    </source>
</evidence>
<dbReference type="PANTHER" id="PTHR44216:SF3">
    <property type="entry name" value="PROTEIN O-MANNOSYL-TRANSFERASE TMTC2"/>
    <property type="match status" value="1"/>
</dbReference>
<evidence type="ECO:0000256" key="7">
    <source>
        <dbReference type="ARBA" id="ARBA00022679"/>
    </source>
</evidence>
<evidence type="ECO:0000256" key="12">
    <source>
        <dbReference type="ARBA" id="ARBA00022989"/>
    </source>
</evidence>
<evidence type="ECO:0000256" key="11">
    <source>
        <dbReference type="ARBA" id="ARBA00022824"/>
    </source>
</evidence>
<feature type="transmembrane region" description="Helical" evidence="17">
    <location>
        <begin position="473"/>
        <end position="491"/>
    </location>
</feature>
<dbReference type="PROSITE" id="PS50293">
    <property type="entry name" value="TPR_REGION"/>
    <property type="match status" value="4"/>
</dbReference>
<feature type="signal peptide" evidence="18">
    <location>
        <begin position="1"/>
        <end position="22"/>
    </location>
</feature>
<evidence type="ECO:0000256" key="2">
    <source>
        <dbReference type="ARBA" id="ARBA00004141"/>
    </source>
</evidence>
<evidence type="ECO:0000313" key="20">
    <source>
        <dbReference type="Proteomes" id="UP000694924"/>
    </source>
</evidence>
<evidence type="ECO:0000259" key="19">
    <source>
        <dbReference type="Pfam" id="PF08409"/>
    </source>
</evidence>
<feature type="transmembrane region" description="Helical" evidence="17">
    <location>
        <begin position="86"/>
        <end position="104"/>
    </location>
</feature>
<feature type="repeat" description="TPR" evidence="16">
    <location>
        <begin position="512"/>
        <end position="545"/>
    </location>
</feature>
<dbReference type="InterPro" id="IPR013618">
    <property type="entry name" value="TMTC_DUF1736"/>
</dbReference>
<feature type="transmembrane region" description="Helical" evidence="17">
    <location>
        <begin position="410"/>
        <end position="433"/>
    </location>
</feature>
<dbReference type="GeneID" id="107064330"/>
<keyword evidence="8 17" id="KW-0812">Transmembrane</keyword>
<proteinExistence type="inferred from homology"/>
<evidence type="ECO:0000256" key="4">
    <source>
        <dbReference type="ARBA" id="ARBA00004922"/>
    </source>
</evidence>
<evidence type="ECO:0000256" key="10">
    <source>
        <dbReference type="ARBA" id="ARBA00022803"/>
    </source>
</evidence>
<dbReference type="Gene3D" id="1.25.40.10">
    <property type="entry name" value="Tetratricopeptide repeat domain"/>
    <property type="match status" value="3"/>
</dbReference>
<dbReference type="SUPFAM" id="SSF48452">
    <property type="entry name" value="TPR-like"/>
    <property type="match status" value="2"/>
</dbReference>
<keyword evidence="18" id="KW-0732">Signal</keyword>
<comment type="pathway">
    <text evidence="4">Protein modification; protein glycosylation.</text>
</comment>
<dbReference type="Proteomes" id="UP000694924">
    <property type="component" value="Unplaced"/>
</dbReference>
<dbReference type="Pfam" id="PF00515">
    <property type="entry name" value="TPR_1"/>
    <property type="match status" value="1"/>
</dbReference>
<evidence type="ECO:0000256" key="18">
    <source>
        <dbReference type="SAM" id="SignalP"/>
    </source>
</evidence>
<comment type="catalytic activity">
    <reaction evidence="15">
        <text>a di-trans,poly-cis-dolichyl beta-D-mannosyl phosphate + L-seryl-[protein] = 3-O-(alpha-D-mannosyl)-L-seryl-[protein] + a di-trans,poly-cis-dolichyl phosphate + H(+)</text>
        <dbReference type="Rhea" id="RHEA:17377"/>
        <dbReference type="Rhea" id="RHEA-COMP:9863"/>
        <dbReference type="Rhea" id="RHEA-COMP:13546"/>
        <dbReference type="Rhea" id="RHEA-COMP:19498"/>
        <dbReference type="Rhea" id="RHEA-COMP:19501"/>
        <dbReference type="ChEBI" id="CHEBI:15378"/>
        <dbReference type="ChEBI" id="CHEBI:29999"/>
        <dbReference type="ChEBI" id="CHEBI:57683"/>
        <dbReference type="ChEBI" id="CHEBI:58211"/>
        <dbReference type="ChEBI" id="CHEBI:137321"/>
        <dbReference type="EC" id="2.4.1.109"/>
    </reaction>
</comment>
<dbReference type="Pfam" id="PF13176">
    <property type="entry name" value="TPR_7"/>
    <property type="match status" value="1"/>
</dbReference>
<evidence type="ECO:0000256" key="15">
    <source>
        <dbReference type="ARBA" id="ARBA00045102"/>
    </source>
</evidence>
<feature type="transmembrane region" description="Helical" evidence="17">
    <location>
        <begin position="439"/>
        <end position="461"/>
    </location>
</feature>
<dbReference type="InterPro" id="IPR052384">
    <property type="entry name" value="TMTC_O-mannosyltransferase"/>
</dbReference>
<reference evidence="21" key="1">
    <citation type="submission" date="2025-08" db="UniProtKB">
        <authorList>
            <consortium name="RefSeq"/>
        </authorList>
    </citation>
    <scope>IDENTIFICATION</scope>
    <source>
        <tissue evidence="21">Whole body</tissue>
    </source>
</reference>
<evidence type="ECO:0000256" key="5">
    <source>
        <dbReference type="ARBA" id="ARBA00007882"/>
    </source>
</evidence>
<dbReference type="RefSeq" id="XP_015172428.1">
    <property type="nucleotide sequence ID" value="XM_015316942.1"/>
</dbReference>
<comment type="catalytic activity">
    <reaction evidence="14">
        <text>a di-trans,poly-cis-dolichyl beta-D-mannosyl phosphate + L-threonyl-[protein] = 3-O-(alpha-D-mannosyl)-L-threonyl-[protein] + a di-trans,poly-cis-dolichyl phosphate + H(+)</text>
        <dbReference type="Rhea" id="RHEA:53396"/>
        <dbReference type="Rhea" id="RHEA-COMP:11060"/>
        <dbReference type="Rhea" id="RHEA-COMP:13547"/>
        <dbReference type="Rhea" id="RHEA-COMP:19498"/>
        <dbReference type="Rhea" id="RHEA-COMP:19501"/>
        <dbReference type="ChEBI" id="CHEBI:15378"/>
        <dbReference type="ChEBI" id="CHEBI:30013"/>
        <dbReference type="ChEBI" id="CHEBI:57683"/>
        <dbReference type="ChEBI" id="CHEBI:58211"/>
        <dbReference type="ChEBI" id="CHEBI:137323"/>
        <dbReference type="EC" id="2.4.1.109"/>
    </reaction>
</comment>
<gene>
    <name evidence="21" type="primary">LOC107064330</name>
</gene>